<feature type="compositionally biased region" description="Polar residues" evidence="1">
    <location>
        <begin position="52"/>
        <end position="62"/>
    </location>
</feature>
<gene>
    <name evidence="2" type="ORF">Pro02_60510</name>
</gene>
<evidence type="ECO:0000256" key="1">
    <source>
        <dbReference type="SAM" id="MobiDB-lite"/>
    </source>
</evidence>
<evidence type="ECO:0000313" key="3">
    <source>
        <dbReference type="Proteomes" id="UP000655044"/>
    </source>
</evidence>
<protein>
    <submittedName>
        <fullName evidence="2">Uncharacterized protein</fullName>
    </submittedName>
</protein>
<dbReference type="EMBL" id="BOOI01000064">
    <property type="protein sequence ID" value="GIH87643.1"/>
    <property type="molecule type" value="Genomic_DNA"/>
</dbReference>
<name>A0A8J3SDA8_PLARO</name>
<reference evidence="2" key="1">
    <citation type="submission" date="2021-01" db="EMBL/GenBank/DDBJ databases">
        <title>Whole genome shotgun sequence of Planobispora rosea NBRC 15558.</title>
        <authorList>
            <person name="Komaki H."/>
            <person name="Tamura T."/>
        </authorList>
    </citation>
    <scope>NUCLEOTIDE SEQUENCE</scope>
    <source>
        <strain evidence="2">NBRC 15558</strain>
    </source>
</reference>
<sequence length="71" mass="7431">MITSTAPKSRNAQVPLCSAAAPSAMKTARSTSAPMMPYSRTRWASADGTAKAASSSMNTNRLSTDKDFSTT</sequence>
<proteinExistence type="predicted"/>
<accession>A0A8J3SDA8</accession>
<organism evidence="2 3">
    <name type="scientific">Planobispora rosea</name>
    <dbReference type="NCBI Taxonomy" id="35762"/>
    <lineage>
        <taxon>Bacteria</taxon>
        <taxon>Bacillati</taxon>
        <taxon>Actinomycetota</taxon>
        <taxon>Actinomycetes</taxon>
        <taxon>Streptosporangiales</taxon>
        <taxon>Streptosporangiaceae</taxon>
        <taxon>Planobispora</taxon>
    </lineage>
</organism>
<evidence type="ECO:0000313" key="2">
    <source>
        <dbReference type="EMBL" id="GIH87643.1"/>
    </source>
</evidence>
<feature type="region of interest" description="Disordered" evidence="1">
    <location>
        <begin position="47"/>
        <end position="71"/>
    </location>
</feature>
<dbReference type="AlphaFoldDB" id="A0A8J3SDA8"/>
<comment type="caution">
    <text evidence="2">The sequence shown here is derived from an EMBL/GenBank/DDBJ whole genome shotgun (WGS) entry which is preliminary data.</text>
</comment>
<dbReference type="Proteomes" id="UP000655044">
    <property type="component" value="Unassembled WGS sequence"/>
</dbReference>
<keyword evidence="3" id="KW-1185">Reference proteome</keyword>